<evidence type="ECO:0000259" key="9">
    <source>
        <dbReference type="PROSITE" id="PS00715"/>
    </source>
</evidence>
<dbReference type="InterPro" id="IPR000943">
    <property type="entry name" value="RNA_pol_sigma70"/>
</dbReference>
<dbReference type="HAMAP" id="MF_00961">
    <property type="entry name" value="Sigma70_RpoH"/>
    <property type="match status" value="1"/>
</dbReference>
<accession>A0A143WSR2</accession>
<evidence type="ECO:0000256" key="2">
    <source>
        <dbReference type="ARBA" id="ARBA00023015"/>
    </source>
</evidence>
<dbReference type="InterPro" id="IPR012759">
    <property type="entry name" value="RNA_pol_sigma_RpoH_proteobac"/>
</dbReference>
<dbReference type="PROSITE" id="PS00716">
    <property type="entry name" value="SIGMA70_2"/>
    <property type="match status" value="1"/>
</dbReference>
<dbReference type="Gene3D" id="1.20.120.1810">
    <property type="match status" value="1"/>
</dbReference>
<dbReference type="AlphaFoldDB" id="A0A143WSR2"/>
<evidence type="ECO:0000259" key="10">
    <source>
        <dbReference type="PROSITE" id="PS00716"/>
    </source>
</evidence>
<evidence type="ECO:0000256" key="3">
    <source>
        <dbReference type="ARBA" id="ARBA00023016"/>
    </source>
</evidence>
<dbReference type="Proteomes" id="UP000095322">
    <property type="component" value="Chromosome I"/>
</dbReference>
<feature type="DNA-binding region" description="H-T-H motif" evidence="7">
    <location>
        <begin position="255"/>
        <end position="274"/>
    </location>
</feature>
<comment type="subunit">
    <text evidence="7">Interacts with the RNA polymerase core enzyme.</text>
</comment>
<feature type="domain" description="RNA polymerase sigma-70" evidence="9">
    <location>
        <begin position="78"/>
        <end position="91"/>
    </location>
</feature>
<dbReference type="NCBIfam" id="NF005143">
    <property type="entry name" value="PRK06596.1"/>
    <property type="match status" value="1"/>
</dbReference>
<dbReference type="GO" id="GO:0006352">
    <property type="term" value="P:DNA-templated transcription initiation"/>
    <property type="evidence" value="ECO:0007669"/>
    <property type="project" value="UniProtKB-UniRule"/>
</dbReference>
<dbReference type="STRING" id="1778262.MHIR_DE00502"/>
<dbReference type="KEGG" id="den:MHIR_DE00502"/>
<evidence type="ECO:0000256" key="8">
    <source>
        <dbReference type="NCBIfam" id="TIGR02392"/>
    </source>
</evidence>
<feature type="region of interest" description="Sigma-70 factor domain-2" evidence="7">
    <location>
        <begin position="54"/>
        <end position="123"/>
    </location>
</feature>
<dbReference type="InterPro" id="IPR007627">
    <property type="entry name" value="RNA_pol_sigma70_r2"/>
</dbReference>
<protein>
    <recommendedName>
        <fullName evidence="7 8">RNA polymerase sigma factor RpoH</fullName>
    </recommendedName>
    <alternativeName>
        <fullName evidence="7">RNA polymerase sigma-32 factor</fullName>
    </alternativeName>
</protein>
<evidence type="ECO:0000313" key="12">
    <source>
        <dbReference type="Proteomes" id="UP000095322"/>
    </source>
</evidence>
<dbReference type="GO" id="GO:0009408">
    <property type="term" value="P:response to heat"/>
    <property type="evidence" value="ECO:0007669"/>
    <property type="project" value="UniProtKB-UniRule"/>
</dbReference>
<name>A0A143WSR2_9ENTR</name>
<proteinExistence type="inferred from homology"/>
<dbReference type="FunFam" id="1.20.140.160:FF:000002">
    <property type="entry name" value="RNA polymerase sigma factor RpoH"/>
    <property type="match status" value="1"/>
</dbReference>
<keyword evidence="2 7" id="KW-0805">Transcription regulation</keyword>
<organism evidence="11 12">
    <name type="scientific">Candidatus Doolittlea endobia</name>
    <dbReference type="NCBI Taxonomy" id="1778262"/>
    <lineage>
        <taxon>Bacteria</taxon>
        <taxon>Pseudomonadati</taxon>
        <taxon>Pseudomonadota</taxon>
        <taxon>Gammaproteobacteria</taxon>
        <taxon>Enterobacterales</taxon>
        <taxon>Enterobacteriaceae</taxon>
        <taxon>Candidatus Doolittlea</taxon>
    </lineage>
</organism>
<dbReference type="InterPro" id="IPR013325">
    <property type="entry name" value="RNA_pol_sigma_r2"/>
</dbReference>
<dbReference type="FunFam" id="1.10.10.10:FF:000285">
    <property type="entry name" value="RNA polymerase sigma factor RpoH"/>
    <property type="match status" value="1"/>
</dbReference>
<comment type="subcellular location">
    <subcellularLocation>
        <location evidence="7">Cytoplasm</location>
    </subcellularLocation>
</comment>
<dbReference type="Gene3D" id="1.10.10.10">
    <property type="entry name" value="Winged helix-like DNA-binding domain superfamily/Winged helix DNA-binding domain"/>
    <property type="match status" value="1"/>
</dbReference>
<dbReference type="InterPro" id="IPR013324">
    <property type="entry name" value="RNA_pol_sigma_r3/r4-like"/>
</dbReference>
<feature type="domain" description="RNA polymerase sigma-70" evidence="10">
    <location>
        <begin position="254"/>
        <end position="280"/>
    </location>
</feature>
<evidence type="ECO:0000256" key="5">
    <source>
        <dbReference type="ARBA" id="ARBA00023125"/>
    </source>
</evidence>
<comment type="similarity">
    <text evidence="7">Belongs to the sigma-70 factor family. RpoH subfamily.</text>
</comment>
<dbReference type="GO" id="GO:0005737">
    <property type="term" value="C:cytoplasm"/>
    <property type="evidence" value="ECO:0007669"/>
    <property type="project" value="UniProtKB-SubCell"/>
</dbReference>
<dbReference type="NCBIfam" id="TIGR02937">
    <property type="entry name" value="sigma70-ECF"/>
    <property type="match status" value="1"/>
</dbReference>
<dbReference type="SUPFAM" id="SSF88946">
    <property type="entry name" value="Sigma2 domain of RNA polymerase sigma factors"/>
    <property type="match status" value="1"/>
</dbReference>
<dbReference type="GO" id="GO:0003677">
    <property type="term" value="F:DNA binding"/>
    <property type="evidence" value="ECO:0007669"/>
    <property type="project" value="UniProtKB-UniRule"/>
</dbReference>
<dbReference type="InterPro" id="IPR014284">
    <property type="entry name" value="RNA_pol_sigma-70_dom"/>
</dbReference>
<dbReference type="PROSITE" id="PS00715">
    <property type="entry name" value="SIGMA70_1"/>
    <property type="match status" value="1"/>
</dbReference>
<evidence type="ECO:0000256" key="4">
    <source>
        <dbReference type="ARBA" id="ARBA00023082"/>
    </source>
</evidence>
<dbReference type="PRINTS" id="PR00046">
    <property type="entry name" value="SIGMA70FCT"/>
</dbReference>
<gene>
    <name evidence="7 11" type="primary">rpoH</name>
    <name evidence="11" type="ORF">MHIR_DE00502</name>
</gene>
<keyword evidence="4 7" id="KW-0731">Sigma factor</keyword>
<evidence type="ECO:0000313" key="11">
    <source>
        <dbReference type="EMBL" id="CUX96758.1"/>
    </source>
</evidence>
<evidence type="ECO:0000256" key="6">
    <source>
        <dbReference type="ARBA" id="ARBA00023163"/>
    </source>
</evidence>
<dbReference type="CDD" id="cd06171">
    <property type="entry name" value="Sigma70_r4"/>
    <property type="match status" value="1"/>
</dbReference>
<keyword evidence="12" id="KW-1185">Reference proteome</keyword>
<keyword evidence="5 7" id="KW-0238">DNA-binding</keyword>
<dbReference type="PATRIC" id="fig|1778262.3.peg.929"/>
<dbReference type="FunFam" id="1.20.120.1810:FF:000001">
    <property type="entry name" value="RNA polymerase sigma factor RpoH"/>
    <property type="match status" value="1"/>
</dbReference>
<dbReference type="InterPro" id="IPR050813">
    <property type="entry name" value="Sigma-70_Factor"/>
</dbReference>
<evidence type="ECO:0000256" key="7">
    <source>
        <dbReference type="HAMAP-Rule" id="MF_00961"/>
    </source>
</evidence>
<keyword evidence="3 7" id="KW-0346">Stress response</keyword>
<dbReference type="NCBIfam" id="TIGR02392">
    <property type="entry name" value="rpoH_proteo"/>
    <property type="match status" value="1"/>
</dbReference>
<feature type="short sequence motif" description="Interaction with polymerase core subunit RpoC" evidence="7">
    <location>
        <begin position="78"/>
        <end position="81"/>
    </location>
</feature>
<dbReference type="SUPFAM" id="SSF88659">
    <property type="entry name" value="Sigma3 and sigma4 domains of RNA polymerase sigma factors"/>
    <property type="match status" value="1"/>
</dbReference>
<dbReference type="Pfam" id="PF04545">
    <property type="entry name" value="Sigma70_r4"/>
    <property type="match status" value="1"/>
</dbReference>
<dbReference type="InterPro" id="IPR007630">
    <property type="entry name" value="RNA_pol_sigma70_r4"/>
</dbReference>
<feature type="region of interest" description="Sigma-70 factor domain-4" evidence="7">
    <location>
        <begin position="230"/>
        <end position="282"/>
    </location>
</feature>
<dbReference type="PANTHER" id="PTHR30376:SF3">
    <property type="entry name" value="RNA POLYMERASE SIGMA FACTOR RPOH"/>
    <property type="match status" value="1"/>
</dbReference>
<dbReference type="GO" id="GO:0016987">
    <property type="term" value="F:sigma factor activity"/>
    <property type="evidence" value="ECO:0007669"/>
    <property type="project" value="UniProtKB-UniRule"/>
</dbReference>
<reference evidence="12" key="1">
    <citation type="submission" date="2016-01" db="EMBL/GenBank/DDBJ databases">
        <authorList>
            <person name="Husnik F."/>
        </authorList>
    </citation>
    <scope>NUCLEOTIDE SEQUENCE [LARGE SCALE GENOMIC DNA]</scope>
</reference>
<comment type="function">
    <text evidence="7">Sigma factors are initiation factors that promote the attachment of RNA polymerase to specific initiation sites and are then released. This sigma factor is involved in regulation of expression of heat shock genes.</text>
</comment>
<keyword evidence="6 7" id="KW-0804">Transcription</keyword>
<dbReference type="Pfam" id="PF04542">
    <property type="entry name" value="Sigma70_r2"/>
    <property type="match status" value="1"/>
</dbReference>
<dbReference type="EMBL" id="LN999833">
    <property type="protein sequence ID" value="CUX96758.1"/>
    <property type="molecule type" value="Genomic_DNA"/>
</dbReference>
<sequence length="306" mass="35254">MMIKDMQVLAYVPQGSLEAYIRASNAYQMLTAEEEQALAERLHYQGDLEAAKQLILSHLRFVIHIAHHYSGYGLPQADLIQEGNIGLMKAVRRFNPEVGVRLVSFAVHWIKAEIHEYVLRNWRIVKVATTKAQRKLFFNLRKTKQRLGWFNQDEVEMVAKELGVTSNDVREMESRMAAQDMTFDPMPEDDAREGQPMAIILYLQDKSSDFADSIEEDNWDDHAADKLNAALNSLDKRSQDIIRARWLDEDNKSTLQELADRYGVSAERVRQLEKNAMRTMRLSIEALKVVPRPTAASHRLHCSMQQ</sequence>
<dbReference type="InterPro" id="IPR036388">
    <property type="entry name" value="WH-like_DNA-bd_sf"/>
</dbReference>
<dbReference type="PANTHER" id="PTHR30376">
    <property type="entry name" value="SIGMA FACTOR RPOH HEAT SHOCK RELATED"/>
    <property type="match status" value="1"/>
</dbReference>
<evidence type="ECO:0000256" key="1">
    <source>
        <dbReference type="ARBA" id="ARBA00022490"/>
    </source>
</evidence>
<keyword evidence="1 7" id="KW-0963">Cytoplasm</keyword>